<protein>
    <recommendedName>
        <fullName evidence="8">NAD(P)-binding protein</fullName>
    </recommendedName>
</protein>
<dbReference type="Pfam" id="PF00106">
    <property type="entry name" value="adh_short"/>
    <property type="match status" value="2"/>
</dbReference>
<dbReference type="GO" id="GO:0005829">
    <property type="term" value="C:cytosol"/>
    <property type="evidence" value="ECO:0007669"/>
    <property type="project" value="TreeGrafter"/>
</dbReference>
<dbReference type="PANTHER" id="PTHR43391">
    <property type="entry name" value="RETINOL DEHYDROGENASE-RELATED"/>
    <property type="match status" value="1"/>
</dbReference>
<keyword evidence="5" id="KW-0472">Membrane</keyword>
<evidence type="ECO:0000313" key="7">
    <source>
        <dbReference type="Proteomes" id="UP000033140"/>
    </source>
</evidence>
<dbReference type="PANTHER" id="PTHR43391:SF14">
    <property type="entry name" value="DEHYDROGENASE_REDUCTASE SDR FAMILY PROTEIN 7-LIKE"/>
    <property type="match status" value="1"/>
</dbReference>
<evidence type="ECO:0000256" key="3">
    <source>
        <dbReference type="ARBA" id="ARBA00023002"/>
    </source>
</evidence>
<comment type="caution">
    <text evidence="6">The sequence shown here is derived from an EMBL/GenBank/DDBJ whole genome shotgun (WGS) entry which is preliminary data.</text>
</comment>
<evidence type="ECO:0000256" key="2">
    <source>
        <dbReference type="ARBA" id="ARBA00022857"/>
    </source>
</evidence>
<dbReference type="GO" id="GO:0016491">
    <property type="term" value="F:oxidoreductase activity"/>
    <property type="evidence" value="ECO:0007669"/>
    <property type="project" value="UniProtKB-KW"/>
</dbReference>
<keyword evidence="5" id="KW-1133">Transmembrane helix</keyword>
<evidence type="ECO:0000256" key="1">
    <source>
        <dbReference type="ARBA" id="ARBA00006484"/>
    </source>
</evidence>
<feature type="compositionally biased region" description="Basic and acidic residues" evidence="4">
    <location>
        <begin position="1"/>
        <end position="15"/>
    </location>
</feature>
<gene>
    <name evidence="6" type="ORF">G7K_2091-t1</name>
</gene>
<feature type="region of interest" description="Disordered" evidence="4">
    <location>
        <begin position="1"/>
        <end position="34"/>
    </location>
</feature>
<dbReference type="InterPro" id="IPR036291">
    <property type="entry name" value="NAD(P)-bd_dom_sf"/>
</dbReference>
<feature type="compositionally biased region" description="Polar residues" evidence="4">
    <location>
        <begin position="16"/>
        <end position="34"/>
    </location>
</feature>
<reference evidence="6 7" key="2">
    <citation type="journal article" date="2014" name="J. Gen. Appl. Microbiol.">
        <title>The early diverging ascomycetous budding yeast Saitoella complicata has three histone deacetylases belonging to the Clr6, Hos2, and Rpd3 lineages.</title>
        <authorList>
            <person name="Nishida H."/>
            <person name="Matsumoto T."/>
            <person name="Kondo S."/>
            <person name="Hamamoto M."/>
            <person name="Yoshikawa H."/>
        </authorList>
    </citation>
    <scope>NUCLEOTIDE SEQUENCE [LARGE SCALE GENOMIC DNA]</scope>
    <source>
        <strain evidence="6 7">NRRL Y-17804</strain>
    </source>
</reference>
<accession>A0A0E9NET2</accession>
<dbReference type="Gene3D" id="3.40.50.720">
    <property type="entry name" value="NAD(P)-binding Rossmann-like Domain"/>
    <property type="match status" value="1"/>
</dbReference>
<keyword evidence="2" id="KW-0521">NADP</keyword>
<dbReference type="AlphaFoldDB" id="A0A0E9NET2"/>
<comment type="similarity">
    <text evidence="1">Belongs to the short-chain dehydrogenases/reductases (SDR) family.</text>
</comment>
<feature type="transmembrane region" description="Helical" evidence="5">
    <location>
        <begin position="54"/>
        <end position="79"/>
    </location>
</feature>
<evidence type="ECO:0008006" key="8">
    <source>
        <dbReference type="Google" id="ProtNLM"/>
    </source>
</evidence>
<keyword evidence="7" id="KW-1185">Reference proteome</keyword>
<dbReference type="EMBL" id="BACD03000011">
    <property type="protein sequence ID" value="GAO47895.1"/>
    <property type="molecule type" value="Genomic_DNA"/>
</dbReference>
<evidence type="ECO:0000256" key="5">
    <source>
        <dbReference type="SAM" id="Phobius"/>
    </source>
</evidence>
<sequence>MSTISKKDPSARDSTSHPASYNPQTPTTQSRNTYSPFTTFPFRTWHAIPGLPQLIVNLVFSIAAVFYSVLGLVTLFSLIPLGVFKSVWSTLIHIFGNKKATAAGRGRRCVIINGANSGIGAALVQEYANEHTHLILLARSKDRLSEVSSTAHKLGATVNTHSLEFLEHDQIVALKELLVKVDREYGGIDIAISVTGITGHREDVVGRRGPTKSADESEPLLRESYAHITQGSEWGATTAERMIRVNVEACSAFILTCYDLMKLRQAKHLPHNKKRTTRKIVIVASSAAYFAPANFALYAASKAFLYSLGVSLVSIAAPFDIQVTTVTPGFIESGMTQTMLATGMTTPHPTLGHPQKMARAIRRGEERGDVMVAWPVIEVAGLFGARALSPLVEVLGRWIGMATGSAGWQNIGYPYLQHIFRNR</sequence>
<dbReference type="SUPFAM" id="SSF51735">
    <property type="entry name" value="NAD(P)-binding Rossmann-fold domains"/>
    <property type="match status" value="1"/>
</dbReference>
<evidence type="ECO:0000313" key="6">
    <source>
        <dbReference type="EMBL" id="GAO47895.1"/>
    </source>
</evidence>
<dbReference type="InterPro" id="IPR002347">
    <property type="entry name" value="SDR_fam"/>
</dbReference>
<dbReference type="PRINTS" id="PR00081">
    <property type="entry name" value="GDHRDH"/>
</dbReference>
<reference evidence="6 7" key="3">
    <citation type="journal article" date="2015" name="Genome Announc.">
        <title>Draft Genome Sequence of the Archiascomycetous Yeast Saitoella complicata.</title>
        <authorList>
            <person name="Yamauchi K."/>
            <person name="Kondo S."/>
            <person name="Hamamoto M."/>
            <person name="Takahashi Y."/>
            <person name="Ogura Y."/>
            <person name="Hayashi T."/>
            <person name="Nishida H."/>
        </authorList>
    </citation>
    <scope>NUCLEOTIDE SEQUENCE [LARGE SCALE GENOMIC DNA]</scope>
    <source>
        <strain evidence="6 7">NRRL Y-17804</strain>
    </source>
</reference>
<proteinExistence type="inferred from homology"/>
<name>A0A0E9NET2_SAICN</name>
<reference evidence="6 7" key="1">
    <citation type="journal article" date="2011" name="J. Gen. Appl. Microbiol.">
        <title>Draft genome sequencing of the enigmatic yeast Saitoella complicata.</title>
        <authorList>
            <person name="Nishida H."/>
            <person name="Hamamoto M."/>
            <person name="Sugiyama J."/>
        </authorList>
    </citation>
    <scope>NUCLEOTIDE SEQUENCE [LARGE SCALE GENOMIC DNA]</scope>
    <source>
        <strain evidence="6 7">NRRL Y-17804</strain>
    </source>
</reference>
<dbReference type="OMA" id="PAFEYES"/>
<evidence type="ECO:0000256" key="4">
    <source>
        <dbReference type="SAM" id="MobiDB-lite"/>
    </source>
</evidence>
<dbReference type="Proteomes" id="UP000033140">
    <property type="component" value="Unassembled WGS sequence"/>
</dbReference>
<dbReference type="STRING" id="698492.A0A0E9NET2"/>
<dbReference type="CDD" id="cd05233">
    <property type="entry name" value="SDR_c"/>
    <property type="match status" value="1"/>
</dbReference>
<organism evidence="6 7">
    <name type="scientific">Saitoella complicata (strain BCRC 22490 / CBS 7301 / JCM 7358 / NBRC 10748 / NRRL Y-17804)</name>
    <dbReference type="NCBI Taxonomy" id="698492"/>
    <lineage>
        <taxon>Eukaryota</taxon>
        <taxon>Fungi</taxon>
        <taxon>Dikarya</taxon>
        <taxon>Ascomycota</taxon>
        <taxon>Taphrinomycotina</taxon>
        <taxon>Taphrinomycotina incertae sedis</taxon>
        <taxon>Saitoella</taxon>
    </lineage>
</organism>
<keyword evidence="3" id="KW-0560">Oxidoreductase</keyword>
<keyword evidence="5" id="KW-0812">Transmembrane</keyword>